<dbReference type="InterPro" id="IPR052147">
    <property type="entry name" value="PP2-like/Lectin"/>
</dbReference>
<dbReference type="RefSeq" id="XP_022955174.1">
    <property type="nucleotide sequence ID" value="XM_023099406.1"/>
</dbReference>
<name>A0A6J1GVC5_CUCMO</name>
<dbReference type="GeneID" id="111457217"/>
<dbReference type="GO" id="GO:0030246">
    <property type="term" value="F:carbohydrate binding"/>
    <property type="evidence" value="ECO:0007669"/>
    <property type="project" value="InterPro"/>
</dbReference>
<evidence type="ECO:0000256" key="1">
    <source>
        <dbReference type="SAM" id="MobiDB-lite"/>
    </source>
</evidence>
<proteinExistence type="predicted"/>
<gene>
    <name evidence="3" type="primary">LOC111457217</name>
</gene>
<dbReference type="AlphaFoldDB" id="A0A6J1GVC5"/>
<evidence type="ECO:0000313" key="2">
    <source>
        <dbReference type="Proteomes" id="UP000504609"/>
    </source>
</evidence>
<accession>A0A6J1GVC5</accession>
<dbReference type="InterPro" id="IPR025886">
    <property type="entry name" value="PP2-like"/>
</dbReference>
<keyword evidence="2" id="KW-1185">Reference proteome</keyword>
<feature type="region of interest" description="Disordered" evidence="1">
    <location>
        <begin position="1"/>
        <end position="49"/>
    </location>
</feature>
<dbReference type="PANTHER" id="PTHR48478">
    <property type="entry name" value="LECTIN-LIKE"/>
    <property type="match status" value="1"/>
</dbReference>
<dbReference type="SMR" id="A0A6J1GVC5"/>
<dbReference type="Pfam" id="PF14299">
    <property type="entry name" value="PP2"/>
    <property type="match status" value="1"/>
</dbReference>
<dbReference type="Proteomes" id="UP000504609">
    <property type="component" value="Unplaced"/>
</dbReference>
<feature type="compositionally biased region" description="Basic and acidic residues" evidence="1">
    <location>
        <begin position="1"/>
        <end position="42"/>
    </location>
</feature>
<dbReference type="KEGG" id="cmos:111457217"/>
<dbReference type="PANTHER" id="PTHR48478:SF1">
    <property type="entry name" value="LECTIN-LIKE"/>
    <property type="match status" value="1"/>
</dbReference>
<feature type="region of interest" description="Disordered" evidence="1">
    <location>
        <begin position="163"/>
        <end position="206"/>
    </location>
</feature>
<evidence type="ECO:0000313" key="3">
    <source>
        <dbReference type="RefSeq" id="XP_022955174.1"/>
    </source>
</evidence>
<organism evidence="2 3">
    <name type="scientific">Cucurbita moschata</name>
    <name type="common">Winter crookneck squash</name>
    <name type="synonym">Cucurbita pepo var. moschata</name>
    <dbReference type="NCBI Taxonomy" id="3662"/>
    <lineage>
        <taxon>Eukaryota</taxon>
        <taxon>Viridiplantae</taxon>
        <taxon>Streptophyta</taxon>
        <taxon>Embryophyta</taxon>
        <taxon>Tracheophyta</taxon>
        <taxon>Spermatophyta</taxon>
        <taxon>Magnoliopsida</taxon>
        <taxon>eudicotyledons</taxon>
        <taxon>Gunneridae</taxon>
        <taxon>Pentapetalae</taxon>
        <taxon>rosids</taxon>
        <taxon>fabids</taxon>
        <taxon>Cucurbitales</taxon>
        <taxon>Cucurbitaceae</taxon>
        <taxon>Cucurbiteae</taxon>
        <taxon>Cucurbita</taxon>
    </lineage>
</organism>
<protein>
    <submittedName>
        <fullName evidence="3">Protein PHLOEM PROTEIN 2-LIKE A9-like isoform X1</fullName>
    </submittedName>
</protein>
<reference evidence="3" key="1">
    <citation type="submission" date="2025-08" db="UniProtKB">
        <authorList>
            <consortium name="RefSeq"/>
        </authorList>
    </citation>
    <scope>IDENTIFICATION</scope>
    <source>
        <tissue evidence="3">Young leaves</tissue>
    </source>
</reference>
<sequence length="247" mass="28169">MKKGTQEEKKKNTQEETQEEKKKNTQEETKEEQQKGPHRVPEENAFQTTGNKVEIYPRGFKITWGNDERYWKKLEGEIKCEAELKQVSWLEVACSTKVESGKTYKVGFEVSLKPDAFGWKDVDVYVMAKVGKSGKYIYKKFQLHNVEKLTKIRIPDALNEPLKIKATTPTSDKSKSPKSEVTSPPPDKSKSSKIKATSPTTGKKESPEIHFGLYEVWNKKWKGGLIIKHAFIEETEPADPKNESSSS</sequence>